<dbReference type="Proteomes" id="UP000257109">
    <property type="component" value="Unassembled WGS sequence"/>
</dbReference>
<accession>A0A371GSE6</accession>
<reference evidence="1" key="1">
    <citation type="submission" date="2018-05" db="EMBL/GenBank/DDBJ databases">
        <title>Draft genome of Mucuna pruriens seed.</title>
        <authorList>
            <person name="Nnadi N.E."/>
            <person name="Vos R."/>
            <person name="Hasami M.H."/>
            <person name="Devisetty U.K."/>
            <person name="Aguiy J.C."/>
        </authorList>
    </citation>
    <scope>NUCLEOTIDE SEQUENCE [LARGE SCALE GENOMIC DNA]</scope>
    <source>
        <strain evidence="1">JCA_2017</strain>
    </source>
</reference>
<dbReference type="AlphaFoldDB" id="A0A371GSE6"/>
<organism evidence="1 2">
    <name type="scientific">Mucuna pruriens</name>
    <name type="common">Velvet bean</name>
    <name type="synonym">Dolichos pruriens</name>
    <dbReference type="NCBI Taxonomy" id="157652"/>
    <lineage>
        <taxon>Eukaryota</taxon>
        <taxon>Viridiplantae</taxon>
        <taxon>Streptophyta</taxon>
        <taxon>Embryophyta</taxon>
        <taxon>Tracheophyta</taxon>
        <taxon>Spermatophyta</taxon>
        <taxon>Magnoliopsida</taxon>
        <taxon>eudicotyledons</taxon>
        <taxon>Gunneridae</taxon>
        <taxon>Pentapetalae</taxon>
        <taxon>rosids</taxon>
        <taxon>fabids</taxon>
        <taxon>Fabales</taxon>
        <taxon>Fabaceae</taxon>
        <taxon>Papilionoideae</taxon>
        <taxon>50 kb inversion clade</taxon>
        <taxon>NPAAA clade</taxon>
        <taxon>indigoferoid/millettioid clade</taxon>
        <taxon>Phaseoleae</taxon>
        <taxon>Mucuna</taxon>
    </lineage>
</organism>
<name>A0A371GSE6_MUCPR</name>
<gene>
    <name evidence="1" type="primary">SCPL20</name>
    <name evidence="1" type="ORF">CR513_24353</name>
</gene>
<keyword evidence="2" id="KW-1185">Reference proteome</keyword>
<dbReference type="EMBL" id="QJKJ01004618">
    <property type="protein sequence ID" value="RDX93396.1"/>
    <property type="molecule type" value="Genomic_DNA"/>
</dbReference>
<sequence>MEFEVAKYKKAYTKVISSNGQHVQGNLGVLQDSKLPLENRKVTKLACPLCRVRQQRQNEVYPRYTYIPYNWSKYRKDDSPVGVKFSYSYMETNYDIGDIKTTFDMHVFLLKICAQNASQIIDASLGHCFVNGLKY</sequence>
<dbReference type="GO" id="GO:0004180">
    <property type="term" value="F:carboxypeptidase activity"/>
    <property type="evidence" value="ECO:0007669"/>
    <property type="project" value="UniProtKB-KW"/>
</dbReference>
<comment type="caution">
    <text evidence="1">The sequence shown here is derived from an EMBL/GenBank/DDBJ whole genome shotgun (WGS) entry which is preliminary data.</text>
</comment>
<protein>
    <submittedName>
        <fullName evidence="1">Serine carboxypeptidase-like 20</fullName>
    </submittedName>
</protein>
<evidence type="ECO:0000313" key="1">
    <source>
        <dbReference type="EMBL" id="RDX93396.1"/>
    </source>
</evidence>
<feature type="non-terminal residue" evidence="1">
    <location>
        <position position="1"/>
    </location>
</feature>
<evidence type="ECO:0000313" key="2">
    <source>
        <dbReference type="Proteomes" id="UP000257109"/>
    </source>
</evidence>
<proteinExistence type="predicted"/>